<feature type="transmembrane region" description="Helical" evidence="1">
    <location>
        <begin position="12"/>
        <end position="30"/>
    </location>
</feature>
<keyword evidence="1" id="KW-0472">Membrane</keyword>
<evidence type="ECO:0000313" key="2">
    <source>
        <dbReference type="EMBL" id="PHK49956.1"/>
    </source>
</evidence>
<proteinExistence type="predicted"/>
<dbReference type="Proteomes" id="UP000223828">
    <property type="component" value="Unassembled WGS sequence"/>
</dbReference>
<reference evidence="2" key="3">
    <citation type="submission" date="2017-10" db="EMBL/GenBank/DDBJ databases">
        <authorList>
            <person name="Vrbovska V."/>
            <person name="Kovarovic V."/>
            <person name="Indrakova A."/>
        </authorList>
    </citation>
    <scope>NUCLEOTIDE SEQUENCE</scope>
    <source>
        <strain evidence="2">CCM 8730</strain>
    </source>
</reference>
<dbReference type="EMBL" id="CP093217">
    <property type="protein sequence ID" value="UQW81783.1"/>
    <property type="molecule type" value="Genomic_DNA"/>
</dbReference>
<evidence type="ECO:0000256" key="1">
    <source>
        <dbReference type="SAM" id="Phobius"/>
    </source>
</evidence>
<keyword evidence="1" id="KW-1133">Transmembrane helix</keyword>
<organism evidence="2 4">
    <name type="scientific">Staphylococcus edaphicus</name>
    <dbReference type="NCBI Taxonomy" id="1955013"/>
    <lineage>
        <taxon>Bacteria</taxon>
        <taxon>Bacillati</taxon>
        <taxon>Bacillota</taxon>
        <taxon>Bacilli</taxon>
        <taxon>Bacillales</taxon>
        <taxon>Staphylococcaceae</taxon>
        <taxon>Staphylococcus</taxon>
    </lineage>
</organism>
<name>A0A2C6WQE3_9STAP</name>
<dbReference type="AlphaFoldDB" id="A0A2C6WQE3"/>
<sequence>MSAWNNYQKVLFGLSAVFFFGYLLDLINVFTFGETFRLLMLLGFTLLTSIYLFEREKVASLLFMLTSLLILISLIF</sequence>
<gene>
    <name evidence="2" type="ORF">BTJ66_05475</name>
    <name evidence="3" type="ORF">MNY58_01320</name>
</gene>
<keyword evidence="1" id="KW-0812">Transmembrane</keyword>
<accession>A0A2C6WQE3</accession>
<evidence type="ECO:0000313" key="4">
    <source>
        <dbReference type="Proteomes" id="UP000223828"/>
    </source>
</evidence>
<evidence type="ECO:0000313" key="3">
    <source>
        <dbReference type="EMBL" id="UQW81783.1"/>
    </source>
</evidence>
<feature type="transmembrane region" description="Helical" evidence="1">
    <location>
        <begin position="36"/>
        <end position="53"/>
    </location>
</feature>
<evidence type="ECO:0008006" key="6">
    <source>
        <dbReference type="Google" id="ProtNLM"/>
    </source>
</evidence>
<evidence type="ECO:0000313" key="5">
    <source>
        <dbReference type="Proteomes" id="UP001056588"/>
    </source>
</evidence>
<keyword evidence="5" id="KW-1185">Reference proteome</keyword>
<dbReference type="Proteomes" id="UP001056588">
    <property type="component" value="Chromosome"/>
</dbReference>
<protein>
    <recommendedName>
        <fullName evidence="6">DUF3953 domain-containing protein</fullName>
    </recommendedName>
</protein>
<reference evidence="2" key="1">
    <citation type="journal article" date="2017" name="Appl. Environ. Microbiol.">
        <title>Staphylococcus edaphicus sp. nov., isolated in Antarctica, harbours mecC gene and genomic islands with suspected role in adaptation to extreme environment.</title>
        <authorList>
            <person name="Pantucek R."/>
            <person name="Sedlacek I."/>
            <person name="Indrakova A."/>
            <person name="Vrbovska V."/>
            <person name="Maslanova I."/>
            <person name="Kovarovic V."/>
            <person name="Svec P."/>
            <person name="Kralova S."/>
            <person name="Kristofova L."/>
            <person name="Keklakova J."/>
            <person name="Petras P."/>
            <person name="Doskar J."/>
        </authorList>
    </citation>
    <scope>NUCLEOTIDE SEQUENCE</scope>
    <source>
        <strain evidence="2">CCM 8730</strain>
    </source>
</reference>
<dbReference type="RefSeq" id="WP_099089965.1">
    <property type="nucleotide sequence ID" value="NZ_CP093217.1"/>
</dbReference>
<reference evidence="4" key="2">
    <citation type="submission" date="2017-10" db="EMBL/GenBank/DDBJ databases">
        <title>Staphylococcus edaphicus sp. nov., isolated in Antarctica, harbouring mecC gene and genomic islands essential in adaptation to extreme environment.</title>
        <authorList>
            <person name="Pantucek R."/>
            <person name="Sedlacek I."/>
            <person name="Indrakova A."/>
            <person name="Vrbovska V."/>
            <person name="Maslanova I."/>
            <person name="Kovarovic V."/>
            <person name="Svec P."/>
            <person name="Kralova S."/>
            <person name="Kristofova L."/>
            <person name="Keklakova J."/>
            <person name="Petras P."/>
            <person name="Doskar J."/>
        </authorList>
    </citation>
    <scope>NUCLEOTIDE SEQUENCE [LARGE SCALE GENOMIC DNA]</scope>
    <source>
        <strain evidence="4">CCM 5085</strain>
    </source>
</reference>
<reference evidence="3" key="4">
    <citation type="submission" date="2022-03" db="EMBL/GenBank/DDBJ databases">
        <title>Complete Genome Sequence of Staphylococcus edaphicus strain CCM 8731.</title>
        <authorList>
            <person name="Rimmer C.O."/>
            <person name="Thomas J.C."/>
        </authorList>
    </citation>
    <scope>NUCLEOTIDE SEQUENCE</scope>
    <source>
        <strain evidence="3">CCM 8731</strain>
    </source>
</reference>
<feature type="transmembrane region" description="Helical" evidence="1">
    <location>
        <begin position="58"/>
        <end position="75"/>
    </location>
</feature>
<dbReference type="EMBL" id="MRZN01000006">
    <property type="protein sequence ID" value="PHK49956.1"/>
    <property type="molecule type" value="Genomic_DNA"/>
</dbReference>